<name>A0A8J3VLX5_9ACTN</name>
<dbReference type="Gene3D" id="2.60.40.420">
    <property type="entry name" value="Cupredoxins - blue copper proteins"/>
    <property type="match status" value="3"/>
</dbReference>
<dbReference type="InterPro" id="IPR008972">
    <property type="entry name" value="Cupredoxin"/>
</dbReference>
<dbReference type="GO" id="GO:0016491">
    <property type="term" value="F:oxidoreductase activity"/>
    <property type="evidence" value="ECO:0007669"/>
    <property type="project" value="InterPro"/>
</dbReference>
<dbReference type="InterPro" id="IPR006311">
    <property type="entry name" value="TAT_signal"/>
</dbReference>
<evidence type="ECO:0000313" key="4">
    <source>
        <dbReference type="EMBL" id="GIH10586.1"/>
    </source>
</evidence>
<accession>A0A8J3VLX5</accession>
<evidence type="ECO:0000259" key="3">
    <source>
        <dbReference type="Pfam" id="PF07731"/>
    </source>
</evidence>
<gene>
    <name evidence="4" type="primary">ompC</name>
    <name evidence="4" type="ORF">Rhe02_86530</name>
</gene>
<comment type="similarity">
    <text evidence="1">Belongs to the multicopper oxidase family.</text>
</comment>
<dbReference type="InterPro" id="IPR045087">
    <property type="entry name" value="Cu-oxidase_fam"/>
</dbReference>
<protein>
    <submittedName>
        <fullName evidence="4">Multicopper oxidase</fullName>
    </submittedName>
</protein>
<organism evidence="4 5">
    <name type="scientific">Rhizocola hellebori</name>
    <dbReference type="NCBI Taxonomy" id="1392758"/>
    <lineage>
        <taxon>Bacteria</taxon>
        <taxon>Bacillati</taxon>
        <taxon>Actinomycetota</taxon>
        <taxon>Actinomycetes</taxon>
        <taxon>Micromonosporales</taxon>
        <taxon>Micromonosporaceae</taxon>
        <taxon>Rhizocola</taxon>
    </lineage>
</organism>
<dbReference type="EMBL" id="BONY01000099">
    <property type="protein sequence ID" value="GIH10586.1"/>
    <property type="molecule type" value="Genomic_DNA"/>
</dbReference>
<dbReference type="Proteomes" id="UP000612899">
    <property type="component" value="Unassembled WGS sequence"/>
</dbReference>
<dbReference type="CDD" id="cd13868">
    <property type="entry name" value="CuRO_2_CotA_like"/>
    <property type="match status" value="1"/>
</dbReference>
<dbReference type="InterPro" id="IPR011706">
    <property type="entry name" value="Cu-oxidase_C"/>
</dbReference>
<dbReference type="AlphaFoldDB" id="A0A8J3VLX5"/>
<proteinExistence type="inferred from homology"/>
<sequence>MSRLYRPARIVLPMLTRRQLLKSGTVAGAASLLIPGMVRAVPVPGGTLDPTTLPKYVTPLFVLRTMPRAGGGPSGVDYYEIAVRQFTQQILPPDRPPTQVFGYGAVADAASFHYPSATIEARVDRPVRVKWLNQLTTSSGSYRSHLLSIDPTLHWANPPGGTSGRDTRPEFTSTPGPYRGPVPIVTHLHGAHVTEESDGYPEAWYLPAARNIPSGFARVGSFYDHFRDEARSRFGVSWDPGTAVFQYRNDQRATTLWYHSHELGLTRVNVYAGLSGFYLLRGGATDLPAGVLPRDGFEIPLVIQDRSFNADGSLFFPSGRDFFGDVPPGGPFIPETDVSPIWNPEFFGNTIVVNGRTWPSLRVEPRRYRFRVLNASNSRFLMLKVVTNPLASRPASAALPLWVIGADGGFLPAPTRVDSLTVALAERYDVIVDFTGIPAGTQLYLINEGPDEPFGGGQPGTDFEPADPQTTGQVMRFTVGSLSGPDTSVAPSQLSLPGFGRLGSASRTRRLSLNEMMSGFFDAPAMAMLGTVGADGIPHELHWSDPVTENPARGATEIWELHNFTEDAHPIHLHLVQFEVLSRQPFDGAARPPAPWERGTKDTVIALPDEITRVKARFDIAGRYVWHCHIIDHEDNEMMRPYTVS</sequence>
<feature type="domain" description="Plastocyanin-like" evidence="3">
    <location>
        <begin position="546"/>
        <end position="644"/>
    </location>
</feature>
<dbReference type="CDD" id="cd13891">
    <property type="entry name" value="CuRO_3_CotA_like"/>
    <property type="match status" value="1"/>
</dbReference>
<keyword evidence="5" id="KW-1185">Reference proteome</keyword>
<dbReference type="GO" id="GO:0005507">
    <property type="term" value="F:copper ion binding"/>
    <property type="evidence" value="ECO:0007669"/>
    <property type="project" value="InterPro"/>
</dbReference>
<feature type="region of interest" description="Disordered" evidence="2">
    <location>
        <begin position="157"/>
        <end position="179"/>
    </location>
</feature>
<dbReference type="Pfam" id="PF07731">
    <property type="entry name" value="Cu-oxidase_2"/>
    <property type="match status" value="1"/>
</dbReference>
<comment type="caution">
    <text evidence="4">The sequence shown here is derived from an EMBL/GenBank/DDBJ whole genome shotgun (WGS) entry which is preliminary data.</text>
</comment>
<reference evidence="4" key="1">
    <citation type="submission" date="2021-01" db="EMBL/GenBank/DDBJ databases">
        <title>Whole genome shotgun sequence of Rhizocola hellebori NBRC 109834.</title>
        <authorList>
            <person name="Komaki H."/>
            <person name="Tamura T."/>
        </authorList>
    </citation>
    <scope>NUCLEOTIDE SEQUENCE</scope>
    <source>
        <strain evidence="4">NBRC 109834</strain>
    </source>
</reference>
<evidence type="ECO:0000256" key="2">
    <source>
        <dbReference type="SAM" id="MobiDB-lite"/>
    </source>
</evidence>
<evidence type="ECO:0000256" key="1">
    <source>
        <dbReference type="ARBA" id="ARBA00010609"/>
    </source>
</evidence>
<dbReference type="PROSITE" id="PS51318">
    <property type="entry name" value="TAT"/>
    <property type="match status" value="1"/>
</dbReference>
<evidence type="ECO:0000313" key="5">
    <source>
        <dbReference type="Proteomes" id="UP000612899"/>
    </source>
</evidence>
<dbReference type="SUPFAM" id="SSF49503">
    <property type="entry name" value="Cupredoxins"/>
    <property type="match status" value="3"/>
</dbReference>
<dbReference type="PANTHER" id="PTHR48267">
    <property type="entry name" value="CUPREDOXIN SUPERFAMILY PROTEIN"/>
    <property type="match status" value="1"/>
</dbReference>
<dbReference type="PANTHER" id="PTHR48267:SF1">
    <property type="entry name" value="BILIRUBIN OXIDASE"/>
    <property type="match status" value="1"/>
</dbReference>
<dbReference type="CDD" id="cd13844">
    <property type="entry name" value="CuRO_1_BOD_CotA_like"/>
    <property type="match status" value="1"/>
</dbReference>